<evidence type="ECO:0000313" key="2">
    <source>
        <dbReference type="EMBL" id="KAK2146121.1"/>
    </source>
</evidence>
<dbReference type="Proteomes" id="UP001208570">
    <property type="component" value="Unassembled WGS sequence"/>
</dbReference>
<comment type="caution">
    <text evidence="2">The sequence shown here is derived from an EMBL/GenBank/DDBJ whole genome shotgun (WGS) entry which is preliminary data.</text>
</comment>
<evidence type="ECO:0000313" key="3">
    <source>
        <dbReference type="Proteomes" id="UP001208570"/>
    </source>
</evidence>
<gene>
    <name evidence="2" type="ORF">LSH36_631g02045</name>
</gene>
<dbReference type="AlphaFoldDB" id="A0AAD9J4X6"/>
<keyword evidence="3" id="KW-1185">Reference proteome</keyword>
<evidence type="ECO:0000256" key="1">
    <source>
        <dbReference type="SAM" id="MobiDB-lite"/>
    </source>
</evidence>
<protein>
    <submittedName>
        <fullName evidence="2">Uncharacterized protein</fullName>
    </submittedName>
</protein>
<organism evidence="2 3">
    <name type="scientific">Paralvinella palmiformis</name>
    <dbReference type="NCBI Taxonomy" id="53620"/>
    <lineage>
        <taxon>Eukaryota</taxon>
        <taxon>Metazoa</taxon>
        <taxon>Spiralia</taxon>
        <taxon>Lophotrochozoa</taxon>
        <taxon>Annelida</taxon>
        <taxon>Polychaeta</taxon>
        <taxon>Sedentaria</taxon>
        <taxon>Canalipalpata</taxon>
        <taxon>Terebellida</taxon>
        <taxon>Terebelliformia</taxon>
        <taxon>Alvinellidae</taxon>
        <taxon>Paralvinella</taxon>
    </lineage>
</organism>
<dbReference type="EMBL" id="JAODUP010000631">
    <property type="protein sequence ID" value="KAK2146121.1"/>
    <property type="molecule type" value="Genomic_DNA"/>
</dbReference>
<feature type="region of interest" description="Disordered" evidence="1">
    <location>
        <begin position="1"/>
        <end position="24"/>
    </location>
</feature>
<sequence>MEQLIQKSRKQKKSRLNSTRLSYQQPASTCYHNLPFGRSTRHSNKNHPSPMLEKDILGTEGHCHKKITLDQLPHPSKLRKTTKWEHRVGPARNISDVTRHIQQLKSKQSFCDSLLKRIHNKQHNAGNLNKKYRIPVSPSSIYAIQNKDDHGMVSCNTSTSGSAGFLDNLPSKPVCFVDKSIHRTNGFLDNVAFNDTYILDKVIDRPDAIQDVTAGSTYLTDQSQNLPLREVNSLDTKTTSRTPLLDQILLDSHLRDVKDSVGSNRLEHEDVDWGFRSCLHENSSSSFNNERSILWDSPLDTLWLNNGLMGCDDATGSFTDDQHPWISIAELDHQSQKHEMGFFHNSLISSEGFQSGDSLNSWQRNPYNVKRYDDENDLMQSQLENDKLDLWIKQGGNKLEE</sequence>
<reference evidence="2" key="1">
    <citation type="journal article" date="2023" name="Mol. Biol. Evol.">
        <title>Third-Generation Sequencing Reveals the Adaptive Role of the Epigenome in Three Deep-Sea Polychaetes.</title>
        <authorList>
            <person name="Perez M."/>
            <person name="Aroh O."/>
            <person name="Sun Y."/>
            <person name="Lan Y."/>
            <person name="Juniper S.K."/>
            <person name="Young C.R."/>
            <person name="Angers B."/>
            <person name="Qian P.Y."/>
        </authorList>
    </citation>
    <scope>NUCLEOTIDE SEQUENCE</scope>
    <source>
        <strain evidence="2">P08H-3</strain>
    </source>
</reference>
<proteinExistence type="predicted"/>
<name>A0AAD9J4X6_9ANNE</name>
<accession>A0AAD9J4X6</accession>